<proteinExistence type="predicted"/>
<evidence type="ECO:0000313" key="1">
    <source>
        <dbReference type="EMBL" id="TFK73759.1"/>
    </source>
</evidence>
<protein>
    <submittedName>
        <fullName evidence="1">Uncharacterized protein</fullName>
    </submittedName>
</protein>
<accession>A0ACD3B7T3</accession>
<sequence>MASESQPSVATEYLLRGCLTTLAALEDVERTRTKEPTMRGIRTKEIAIYKAAKLVQGIAFVAAGNRGAEAVTAAAIELPRKHTNDCSQVVIRVARNGSGPHETWSKPLQEMLDMSMGFVRGEGGVKWREYGKEKERESQEEHRRIKMARFDIVHPFASEDLLEVIILHNKDKILSIIEDHRLKVHQCWSQLVNINPGIKAKCGNAMESIINDLLHLGSDETAESEKTPFAIEGVILKCQYFVVKYHKIGRPEIDETWKKIMLLSALTRSEGDEVSADQKADVSQEEETHCIVIRLLEKLARYTSSAISILSGLLHLSLNLKEFTVRVEPTPNWPEYQVMSASKHIELLEDGRDFFRDLGYDVFRRGKGEKLLQNWTNRIGKSGPSESSMDRVHAEMKLAMYFAINCRTIIPACGVIGISERTCFACDTVFRCMNQGFIQAAFPKAPVLQQPGTHGRADELWRFPVIPNEEKERLLAGDKRSRTHLAQLEEWSSQLSVAVMEEITAEAKRKLKALS</sequence>
<name>A0ACD3B7T3_9AGAR</name>
<evidence type="ECO:0000313" key="2">
    <source>
        <dbReference type="Proteomes" id="UP000308600"/>
    </source>
</evidence>
<dbReference type="EMBL" id="ML208273">
    <property type="protein sequence ID" value="TFK73759.1"/>
    <property type="molecule type" value="Genomic_DNA"/>
</dbReference>
<reference evidence="1 2" key="1">
    <citation type="journal article" date="2019" name="Nat. Ecol. Evol.">
        <title>Megaphylogeny resolves global patterns of mushroom evolution.</title>
        <authorList>
            <person name="Varga T."/>
            <person name="Krizsan K."/>
            <person name="Foldi C."/>
            <person name="Dima B."/>
            <person name="Sanchez-Garcia M."/>
            <person name="Sanchez-Ramirez S."/>
            <person name="Szollosi G.J."/>
            <person name="Szarkandi J.G."/>
            <person name="Papp V."/>
            <person name="Albert L."/>
            <person name="Andreopoulos W."/>
            <person name="Angelini C."/>
            <person name="Antonin V."/>
            <person name="Barry K.W."/>
            <person name="Bougher N.L."/>
            <person name="Buchanan P."/>
            <person name="Buyck B."/>
            <person name="Bense V."/>
            <person name="Catcheside P."/>
            <person name="Chovatia M."/>
            <person name="Cooper J."/>
            <person name="Damon W."/>
            <person name="Desjardin D."/>
            <person name="Finy P."/>
            <person name="Geml J."/>
            <person name="Haridas S."/>
            <person name="Hughes K."/>
            <person name="Justo A."/>
            <person name="Karasinski D."/>
            <person name="Kautmanova I."/>
            <person name="Kiss B."/>
            <person name="Kocsube S."/>
            <person name="Kotiranta H."/>
            <person name="LaButti K.M."/>
            <person name="Lechner B.E."/>
            <person name="Liimatainen K."/>
            <person name="Lipzen A."/>
            <person name="Lukacs Z."/>
            <person name="Mihaltcheva S."/>
            <person name="Morgado L.N."/>
            <person name="Niskanen T."/>
            <person name="Noordeloos M.E."/>
            <person name="Ohm R.A."/>
            <person name="Ortiz-Santana B."/>
            <person name="Ovrebo C."/>
            <person name="Racz N."/>
            <person name="Riley R."/>
            <person name="Savchenko A."/>
            <person name="Shiryaev A."/>
            <person name="Soop K."/>
            <person name="Spirin V."/>
            <person name="Szebenyi C."/>
            <person name="Tomsovsky M."/>
            <person name="Tulloss R.E."/>
            <person name="Uehling J."/>
            <person name="Grigoriev I.V."/>
            <person name="Vagvolgyi C."/>
            <person name="Papp T."/>
            <person name="Martin F.M."/>
            <person name="Miettinen O."/>
            <person name="Hibbett D.S."/>
            <person name="Nagy L.G."/>
        </authorList>
    </citation>
    <scope>NUCLEOTIDE SEQUENCE [LARGE SCALE GENOMIC DNA]</scope>
    <source>
        <strain evidence="1 2">NL-1719</strain>
    </source>
</reference>
<keyword evidence="2" id="KW-1185">Reference proteome</keyword>
<gene>
    <name evidence="1" type="ORF">BDN72DRAFT_834374</name>
</gene>
<organism evidence="1 2">
    <name type="scientific">Pluteus cervinus</name>
    <dbReference type="NCBI Taxonomy" id="181527"/>
    <lineage>
        <taxon>Eukaryota</taxon>
        <taxon>Fungi</taxon>
        <taxon>Dikarya</taxon>
        <taxon>Basidiomycota</taxon>
        <taxon>Agaricomycotina</taxon>
        <taxon>Agaricomycetes</taxon>
        <taxon>Agaricomycetidae</taxon>
        <taxon>Agaricales</taxon>
        <taxon>Pluteineae</taxon>
        <taxon>Pluteaceae</taxon>
        <taxon>Pluteus</taxon>
    </lineage>
</organism>
<dbReference type="Proteomes" id="UP000308600">
    <property type="component" value="Unassembled WGS sequence"/>
</dbReference>